<keyword evidence="5 8" id="KW-0812">Transmembrane</keyword>
<dbReference type="PANTHER" id="PTHR30472">
    <property type="entry name" value="FERRIC ENTEROBACTIN TRANSPORT SYSTEM PERMEASE PROTEIN"/>
    <property type="match status" value="1"/>
</dbReference>
<organism evidence="9 10">
    <name type="scientific">Arthrobacter alpinus</name>
    <dbReference type="NCBI Taxonomy" id="656366"/>
    <lineage>
        <taxon>Bacteria</taxon>
        <taxon>Bacillati</taxon>
        <taxon>Actinomycetota</taxon>
        <taxon>Actinomycetes</taxon>
        <taxon>Micrococcales</taxon>
        <taxon>Micrococcaceae</taxon>
        <taxon>Arthrobacter</taxon>
    </lineage>
</organism>
<gene>
    <name evidence="9" type="ORF">AOC05_14870</name>
</gene>
<feature type="transmembrane region" description="Helical" evidence="8">
    <location>
        <begin position="133"/>
        <end position="153"/>
    </location>
</feature>
<keyword evidence="3" id="KW-0813">Transport</keyword>
<dbReference type="Pfam" id="PF01032">
    <property type="entry name" value="FecCD"/>
    <property type="match status" value="1"/>
</dbReference>
<accession>A0A0M5LY97</accession>
<keyword evidence="7 8" id="KW-0472">Membrane</keyword>
<feature type="transmembrane region" description="Helical" evidence="8">
    <location>
        <begin position="101"/>
        <end position="121"/>
    </location>
</feature>
<comment type="subcellular location">
    <subcellularLocation>
        <location evidence="1">Cell membrane</location>
        <topology evidence="1">Multi-pass membrane protein</topology>
    </subcellularLocation>
</comment>
<keyword evidence="4" id="KW-1003">Cell membrane</keyword>
<proteinExistence type="inferred from homology"/>
<dbReference type="PANTHER" id="PTHR30472:SF25">
    <property type="entry name" value="ABC TRANSPORTER PERMEASE PROTEIN MJ0876-RELATED"/>
    <property type="match status" value="1"/>
</dbReference>
<sequence>MPPKTVKPAPQAPPAKRRGPVKNRLVLLGLGIALAATAVIAAGSGQLGVTPLEVLGTITHGFNNWVQSWLDFFTINVTSPFAIGPLPEHARGYETLWAVRFPRVVLAMIVGAALACSGTVMQGVFGNPLAEPAVVGVSSGAAVGASTAIVTGLAGYGNWVVALFAFLGGLLTTLLVYSLSRSKGRTEVVTLVLTGIAVNAFTFAMIAFYTYVADPNAREQLIFWQLGSLNGASWISVGSVAPLLIVGLGMAFAAAKKLDLLSLGERSARHLGVNVERLRMIMIVTVALLVGAGVAFTGIVSFVGLVVPHLIRIIAGPGHKLLLPASALGGALLVLVADLAARTLVPYSDLPLGMLTALIGGPFFFWLLRRTRNEQGGWA</sequence>
<dbReference type="InterPro" id="IPR037294">
    <property type="entry name" value="ABC_BtuC-like"/>
</dbReference>
<dbReference type="Proteomes" id="UP000062833">
    <property type="component" value="Chromosome"/>
</dbReference>
<dbReference type="EMBL" id="CP012677">
    <property type="protein sequence ID" value="ALE94287.1"/>
    <property type="molecule type" value="Genomic_DNA"/>
</dbReference>
<evidence type="ECO:0000256" key="5">
    <source>
        <dbReference type="ARBA" id="ARBA00022692"/>
    </source>
</evidence>
<dbReference type="CDD" id="cd06550">
    <property type="entry name" value="TM_ABC_iron-siderophores_like"/>
    <property type="match status" value="1"/>
</dbReference>
<protein>
    <submittedName>
        <fullName evidence="9">Heme ABC transporter permease</fullName>
    </submittedName>
</protein>
<feature type="transmembrane region" description="Helical" evidence="8">
    <location>
        <begin position="286"/>
        <end position="315"/>
    </location>
</feature>
<feature type="transmembrane region" description="Helical" evidence="8">
    <location>
        <begin position="191"/>
        <end position="212"/>
    </location>
</feature>
<feature type="transmembrane region" description="Helical" evidence="8">
    <location>
        <begin position="350"/>
        <end position="368"/>
    </location>
</feature>
<dbReference type="InterPro" id="IPR000522">
    <property type="entry name" value="ABC_transptr_permease_BtuC"/>
</dbReference>
<dbReference type="PATRIC" id="fig|656366.3.peg.3209"/>
<evidence type="ECO:0000256" key="1">
    <source>
        <dbReference type="ARBA" id="ARBA00004651"/>
    </source>
</evidence>
<evidence type="ECO:0000256" key="7">
    <source>
        <dbReference type="ARBA" id="ARBA00023136"/>
    </source>
</evidence>
<name>A0A0M5LY97_9MICC</name>
<evidence type="ECO:0000256" key="2">
    <source>
        <dbReference type="ARBA" id="ARBA00007935"/>
    </source>
</evidence>
<dbReference type="GO" id="GO:0022857">
    <property type="term" value="F:transmembrane transporter activity"/>
    <property type="evidence" value="ECO:0007669"/>
    <property type="project" value="InterPro"/>
</dbReference>
<feature type="transmembrane region" description="Helical" evidence="8">
    <location>
        <begin position="232"/>
        <end position="255"/>
    </location>
</feature>
<evidence type="ECO:0000256" key="8">
    <source>
        <dbReference type="SAM" id="Phobius"/>
    </source>
</evidence>
<reference evidence="10" key="1">
    <citation type="submission" date="2015-09" db="EMBL/GenBank/DDBJ databases">
        <title>Complete genome of Arthrobacter alpinus strain R3.8.</title>
        <authorList>
            <person name="See-Too W.S."/>
            <person name="Chan K.G."/>
        </authorList>
    </citation>
    <scope>NUCLEOTIDE SEQUENCE [LARGE SCALE GENOMIC DNA]</scope>
    <source>
        <strain evidence="10">R3.8</strain>
    </source>
</reference>
<feature type="transmembrane region" description="Helical" evidence="8">
    <location>
        <begin position="159"/>
        <end position="179"/>
    </location>
</feature>
<dbReference type="FunFam" id="1.10.3470.10:FF:000001">
    <property type="entry name" value="Vitamin B12 ABC transporter permease BtuC"/>
    <property type="match status" value="1"/>
</dbReference>
<evidence type="ECO:0000313" key="10">
    <source>
        <dbReference type="Proteomes" id="UP000062833"/>
    </source>
</evidence>
<evidence type="ECO:0000256" key="6">
    <source>
        <dbReference type="ARBA" id="ARBA00022989"/>
    </source>
</evidence>
<comment type="similarity">
    <text evidence="2">Belongs to the binding-protein-dependent transport system permease family. FecCD subfamily.</text>
</comment>
<dbReference type="GO" id="GO:0033214">
    <property type="term" value="P:siderophore-iron import into cell"/>
    <property type="evidence" value="ECO:0007669"/>
    <property type="project" value="TreeGrafter"/>
</dbReference>
<dbReference type="KEGG" id="aaq:AOC05_14870"/>
<keyword evidence="10" id="KW-1185">Reference proteome</keyword>
<dbReference type="AlphaFoldDB" id="A0A0M5LY97"/>
<evidence type="ECO:0000256" key="3">
    <source>
        <dbReference type="ARBA" id="ARBA00022448"/>
    </source>
</evidence>
<feature type="transmembrane region" description="Helical" evidence="8">
    <location>
        <begin position="321"/>
        <end position="341"/>
    </location>
</feature>
<evidence type="ECO:0000256" key="4">
    <source>
        <dbReference type="ARBA" id="ARBA00022475"/>
    </source>
</evidence>
<dbReference type="Gene3D" id="1.10.3470.10">
    <property type="entry name" value="ABC transporter involved in vitamin B12 uptake, BtuC"/>
    <property type="match status" value="1"/>
</dbReference>
<evidence type="ECO:0000313" key="9">
    <source>
        <dbReference type="EMBL" id="ALE94287.1"/>
    </source>
</evidence>
<keyword evidence="6 8" id="KW-1133">Transmembrane helix</keyword>
<dbReference type="SUPFAM" id="SSF81345">
    <property type="entry name" value="ABC transporter involved in vitamin B12 uptake, BtuC"/>
    <property type="match status" value="1"/>
</dbReference>
<dbReference type="GO" id="GO:0005886">
    <property type="term" value="C:plasma membrane"/>
    <property type="evidence" value="ECO:0007669"/>
    <property type="project" value="UniProtKB-SubCell"/>
</dbReference>